<name>A0ACA9RQ02_9GLOM</name>
<evidence type="ECO:0000313" key="2">
    <source>
        <dbReference type="Proteomes" id="UP000789920"/>
    </source>
</evidence>
<feature type="non-terminal residue" evidence="1">
    <location>
        <position position="1"/>
    </location>
</feature>
<feature type="non-terminal residue" evidence="1">
    <location>
        <position position="428"/>
    </location>
</feature>
<organism evidence="1 2">
    <name type="scientific">Racocetra persica</name>
    <dbReference type="NCBI Taxonomy" id="160502"/>
    <lineage>
        <taxon>Eukaryota</taxon>
        <taxon>Fungi</taxon>
        <taxon>Fungi incertae sedis</taxon>
        <taxon>Mucoromycota</taxon>
        <taxon>Glomeromycotina</taxon>
        <taxon>Glomeromycetes</taxon>
        <taxon>Diversisporales</taxon>
        <taxon>Gigasporaceae</taxon>
        <taxon>Racocetra</taxon>
    </lineage>
</organism>
<evidence type="ECO:0000313" key="1">
    <source>
        <dbReference type="EMBL" id="CAG8804176.1"/>
    </source>
</evidence>
<reference evidence="1" key="1">
    <citation type="submission" date="2021-06" db="EMBL/GenBank/DDBJ databases">
        <authorList>
            <person name="Kallberg Y."/>
            <person name="Tangrot J."/>
            <person name="Rosling A."/>
        </authorList>
    </citation>
    <scope>NUCLEOTIDE SEQUENCE</scope>
    <source>
        <strain evidence="1">MA461A</strain>
    </source>
</reference>
<dbReference type="Proteomes" id="UP000789920">
    <property type="component" value="Unassembled WGS sequence"/>
</dbReference>
<protein>
    <submittedName>
        <fullName evidence="1">35794_t:CDS:1</fullName>
    </submittedName>
</protein>
<dbReference type="EMBL" id="CAJVQC010064030">
    <property type="protein sequence ID" value="CAG8804176.1"/>
    <property type="molecule type" value="Genomic_DNA"/>
</dbReference>
<gene>
    <name evidence="1" type="ORF">RPERSI_LOCUS21670</name>
</gene>
<sequence length="428" mass="49783">FVNFANSWNQLIPYINRYKCLALPQPMPKMHDNISVVFGLLEPINESLFLCAAIDFLVQLQNDFLNEVIGIPSKCQSLKFLEKIDFQDTDERPIQSTYHLKSITLDNARPEHIVFYEGNSKIFRFSQFDLRIGHGREIQYDLRKIEAELALELVHKKALIRPDEQGLYLEPFVYHREMFSRSMTILSEIKNLIPQEHIPEDKKVILMGTYSNNKNSGGERSSGSVFSLENPKELLSTLEIIISFLKRMPGGDHDILITDYIESWVKLAILKENQNSCKLLLKTGLQLKHIVALYELIEDHVTDVVDTYVSQQYQEKLDYSLQHSILDTVDFESLEQGKRIQNTKLTKSLCIPAKIFAIALKRFIIRYLTNNESIVKTEYLKYYLVEDEGLECWPDWVDKAVIKNKFPSSLRISHTFATYEFLKEKTIE</sequence>
<proteinExistence type="predicted"/>
<accession>A0ACA9RQ02</accession>
<comment type="caution">
    <text evidence="1">The sequence shown here is derived from an EMBL/GenBank/DDBJ whole genome shotgun (WGS) entry which is preliminary data.</text>
</comment>
<keyword evidence="2" id="KW-1185">Reference proteome</keyword>